<evidence type="ECO:0000256" key="1">
    <source>
        <dbReference type="SAM" id="SignalP"/>
    </source>
</evidence>
<protein>
    <recommendedName>
        <fullName evidence="4">DUF4198 domain-containing protein</fullName>
    </recommendedName>
</protein>
<dbReference type="Proteomes" id="UP000242205">
    <property type="component" value="Chromosome"/>
</dbReference>
<organism evidence="2 3">
    <name type="scientific">Pseudazoarcus pumilus</name>
    <dbReference type="NCBI Taxonomy" id="2067960"/>
    <lineage>
        <taxon>Bacteria</taxon>
        <taxon>Pseudomonadati</taxon>
        <taxon>Pseudomonadota</taxon>
        <taxon>Betaproteobacteria</taxon>
        <taxon>Rhodocyclales</taxon>
        <taxon>Zoogloeaceae</taxon>
        <taxon>Pseudazoarcus</taxon>
    </lineage>
</organism>
<feature type="chain" id="PRO_5014452990" description="DUF4198 domain-containing protein" evidence="1">
    <location>
        <begin position="21"/>
        <end position="211"/>
    </location>
</feature>
<dbReference type="KEGG" id="atw:C0099_10340"/>
<dbReference type="AlphaFoldDB" id="A0A2I6S7Q3"/>
<dbReference type="RefSeq" id="WP_102247342.1">
    <property type="nucleotide sequence ID" value="NZ_CP025682.1"/>
</dbReference>
<accession>A0A2I6S7Q3</accession>
<reference evidence="2 3" key="1">
    <citation type="submission" date="2018-01" db="EMBL/GenBank/DDBJ databases">
        <authorList>
            <person name="Fu G.-Y."/>
        </authorList>
    </citation>
    <scope>NUCLEOTIDE SEQUENCE [LARGE SCALE GENOMIC DNA]</scope>
    <source>
        <strain evidence="2 3">SY39</strain>
    </source>
</reference>
<evidence type="ECO:0000313" key="2">
    <source>
        <dbReference type="EMBL" id="AUN95293.1"/>
    </source>
</evidence>
<feature type="signal peptide" evidence="1">
    <location>
        <begin position="1"/>
        <end position="20"/>
    </location>
</feature>
<keyword evidence="3" id="KW-1185">Reference proteome</keyword>
<keyword evidence="1" id="KW-0732">Signal</keyword>
<name>A0A2I6S7Q3_9RHOO</name>
<evidence type="ECO:0008006" key="4">
    <source>
        <dbReference type="Google" id="ProtNLM"/>
    </source>
</evidence>
<evidence type="ECO:0000313" key="3">
    <source>
        <dbReference type="Proteomes" id="UP000242205"/>
    </source>
</evidence>
<sequence length="211" mass="22999">MHAHLVSPLVARLLSGVALAFTFALAHADYVWIEGAEDGAVIRSGALDGERKPAGELDSVELRPIGDAKPEAKVDGEVMRVTGVPEGRDVRARAYEVLAEDELMYYQARWGRNETKADLDFELVPTEAGGNTFQLMWMGSPVKASYVRVSTSAGWSKTLDPNEDGSVTLDTPFPGLYVLQLTARASGWAEIDGKRYTDVRHTATLSFTVEP</sequence>
<gene>
    <name evidence="2" type="ORF">C0099_10340</name>
</gene>
<dbReference type="OrthoDB" id="8911471at2"/>
<proteinExistence type="predicted"/>
<dbReference type="EMBL" id="CP025682">
    <property type="protein sequence ID" value="AUN95293.1"/>
    <property type="molecule type" value="Genomic_DNA"/>
</dbReference>